<feature type="domain" description="SAM" evidence="2">
    <location>
        <begin position="21"/>
        <end position="77"/>
    </location>
</feature>
<organism evidence="3 4">
    <name type="scientific">Tegillarca granosa</name>
    <name type="common">Malaysian cockle</name>
    <name type="synonym">Anadara granosa</name>
    <dbReference type="NCBI Taxonomy" id="220873"/>
    <lineage>
        <taxon>Eukaryota</taxon>
        <taxon>Metazoa</taxon>
        <taxon>Spiralia</taxon>
        <taxon>Lophotrochozoa</taxon>
        <taxon>Mollusca</taxon>
        <taxon>Bivalvia</taxon>
        <taxon>Autobranchia</taxon>
        <taxon>Pteriomorphia</taxon>
        <taxon>Arcoida</taxon>
        <taxon>Arcoidea</taxon>
        <taxon>Arcidae</taxon>
        <taxon>Tegillarca</taxon>
    </lineage>
</organism>
<evidence type="ECO:0000313" key="4">
    <source>
        <dbReference type="Proteomes" id="UP001217089"/>
    </source>
</evidence>
<name>A0ABQ9FLX5_TEGGR</name>
<dbReference type="EMBL" id="JARBDR010000214">
    <property type="protein sequence ID" value="KAJ8318258.1"/>
    <property type="molecule type" value="Genomic_DNA"/>
</dbReference>
<sequence length="175" mass="20020">MHLVIPDNCKDRSRGKMPGPVERWLETFMCKQYADTFEVYGFKTLQSVCQLQLPQLQAMGVAQEHCEMILDNVHVLRQSLFGKCFRACRVVAVLTKWLEKYTFLKTHLTSSTCRRRRTSRTLRNSSGWLPTRVASPISVQNVTICFSHGGNSNSASAHPTDYGRHHQTSPHVQRN</sequence>
<feature type="region of interest" description="Disordered" evidence="1">
    <location>
        <begin position="155"/>
        <end position="175"/>
    </location>
</feature>
<accession>A0ABQ9FLX5</accession>
<keyword evidence="4" id="KW-1185">Reference proteome</keyword>
<dbReference type="Proteomes" id="UP001217089">
    <property type="component" value="Unassembled WGS sequence"/>
</dbReference>
<gene>
    <name evidence="3" type="ORF">KUTeg_003349</name>
</gene>
<protein>
    <recommendedName>
        <fullName evidence="2">SAM domain-containing protein</fullName>
    </recommendedName>
</protein>
<feature type="compositionally biased region" description="Basic residues" evidence="1">
    <location>
        <begin position="165"/>
        <end position="175"/>
    </location>
</feature>
<dbReference type="InterPro" id="IPR001660">
    <property type="entry name" value="SAM"/>
</dbReference>
<dbReference type="Gene3D" id="1.10.150.50">
    <property type="entry name" value="Transcription Factor, Ets-1"/>
    <property type="match status" value="1"/>
</dbReference>
<evidence type="ECO:0000259" key="2">
    <source>
        <dbReference type="Pfam" id="PF00536"/>
    </source>
</evidence>
<dbReference type="Pfam" id="PF00536">
    <property type="entry name" value="SAM_1"/>
    <property type="match status" value="1"/>
</dbReference>
<dbReference type="InterPro" id="IPR013761">
    <property type="entry name" value="SAM/pointed_sf"/>
</dbReference>
<evidence type="ECO:0000256" key="1">
    <source>
        <dbReference type="SAM" id="MobiDB-lite"/>
    </source>
</evidence>
<comment type="caution">
    <text evidence="3">The sequence shown here is derived from an EMBL/GenBank/DDBJ whole genome shotgun (WGS) entry which is preliminary data.</text>
</comment>
<reference evidence="3 4" key="1">
    <citation type="submission" date="2022-12" db="EMBL/GenBank/DDBJ databases">
        <title>Chromosome-level genome of Tegillarca granosa.</title>
        <authorList>
            <person name="Kim J."/>
        </authorList>
    </citation>
    <scope>NUCLEOTIDE SEQUENCE [LARGE SCALE GENOMIC DNA]</scope>
    <source>
        <strain evidence="3">Teg-2019</strain>
        <tissue evidence="3">Adductor muscle</tissue>
    </source>
</reference>
<evidence type="ECO:0000313" key="3">
    <source>
        <dbReference type="EMBL" id="KAJ8318258.1"/>
    </source>
</evidence>
<dbReference type="SUPFAM" id="SSF47769">
    <property type="entry name" value="SAM/Pointed domain"/>
    <property type="match status" value="1"/>
</dbReference>
<proteinExistence type="predicted"/>